<sequence>MLELEVIYTIWSEMQSLLNVRLRGSARPPGGEQLQIGISCARLAESRGMCTRNTRRTRVFFRPTSVSPFRSSMSAFRSFRIPAQSILREGHVDRDLQDFGAVDDLLVAGGRDRLPGDAVDLVEGVGLEDALVSRPDKDLEGERLLASVAM</sequence>
<gene>
    <name evidence="1" type="ORF">EYF80_024548</name>
</gene>
<organism evidence="1 2">
    <name type="scientific">Liparis tanakae</name>
    <name type="common">Tanaka's snailfish</name>
    <dbReference type="NCBI Taxonomy" id="230148"/>
    <lineage>
        <taxon>Eukaryota</taxon>
        <taxon>Metazoa</taxon>
        <taxon>Chordata</taxon>
        <taxon>Craniata</taxon>
        <taxon>Vertebrata</taxon>
        <taxon>Euteleostomi</taxon>
        <taxon>Actinopterygii</taxon>
        <taxon>Neopterygii</taxon>
        <taxon>Teleostei</taxon>
        <taxon>Neoteleostei</taxon>
        <taxon>Acanthomorphata</taxon>
        <taxon>Eupercaria</taxon>
        <taxon>Perciformes</taxon>
        <taxon>Cottioidei</taxon>
        <taxon>Cottales</taxon>
        <taxon>Liparidae</taxon>
        <taxon>Liparis</taxon>
    </lineage>
</organism>
<dbReference type="Proteomes" id="UP000314294">
    <property type="component" value="Unassembled WGS sequence"/>
</dbReference>
<dbReference type="AlphaFoldDB" id="A0A4Z2HH88"/>
<protein>
    <submittedName>
        <fullName evidence="1">Uncharacterized protein</fullName>
    </submittedName>
</protein>
<reference evidence="1 2" key="1">
    <citation type="submission" date="2019-03" db="EMBL/GenBank/DDBJ databases">
        <title>First draft genome of Liparis tanakae, snailfish: a comprehensive survey of snailfish specific genes.</title>
        <authorList>
            <person name="Kim W."/>
            <person name="Song I."/>
            <person name="Jeong J.-H."/>
            <person name="Kim D."/>
            <person name="Kim S."/>
            <person name="Ryu S."/>
            <person name="Song J.Y."/>
            <person name="Lee S.K."/>
        </authorList>
    </citation>
    <scope>NUCLEOTIDE SEQUENCE [LARGE SCALE GENOMIC DNA]</scope>
    <source>
        <tissue evidence="1">Muscle</tissue>
    </source>
</reference>
<comment type="caution">
    <text evidence="1">The sequence shown here is derived from an EMBL/GenBank/DDBJ whole genome shotgun (WGS) entry which is preliminary data.</text>
</comment>
<keyword evidence="2" id="KW-1185">Reference proteome</keyword>
<proteinExistence type="predicted"/>
<name>A0A4Z2HH88_9TELE</name>
<dbReference type="EMBL" id="SRLO01000238">
    <property type="protein sequence ID" value="TNN65259.1"/>
    <property type="molecule type" value="Genomic_DNA"/>
</dbReference>
<evidence type="ECO:0000313" key="2">
    <source>
        <dbReference type="Proteomes" id="UP000314294"/>
    </source>
</evidence>
<evidence type="ECO:0000313" key="1">
    <source>
        <dbReference type="EMBL" id="TNN65259.1"/>
    </source>
</evidence>
<accession>A0A4Z2HH88</accession>